<dbReference type="RefSeq" id="WP_191593630.1">
    <property type="nucleotide sequence ID" value="NZ_JACYFC010000001.1"/>
</dbReference>
<gene>
    <name evidence="3" type="ORF">IF202_04360</name>
</gene>
<keyword evidence="1 2" id="KW-0732">Signal</keyword>
<dbReference type="PANTHER" id="PTHR33376">
    <property type="match status" value="1"/>
</dbReference>
<dbReference type="PANTHER" id="PTHR33376:SF15">
    <property type="entry name" value="BLL6794 PROTEIN"/>
    <property type="match status" value="1"/>
</dbReference>
<reference evidence="3 4" key="1">
    <citation type="submission" date="2020-09" db="EMBL/GenBank/DDBJ databases">
        <title>Marinomonas sp. nov., isolated from the cysticercosis algae of Qingdao, China.</title>
        <authorList>
            <person name="Sun X."/>
        </authorList>
    </citation>
    <scope>NUCLEOTIDE SEQUENCE [LARGE SCALE GENOMIC DNA]</scope>
    <source>
        <strain evidence="3 4">SM2066</strain>
    </source>
</reference>
<dbReference type="EMBL" id="JACYFC010000001">
    <property type="protein sequence ID" value="MBD5770276.1"/>
    <property type="molecule type" value="Genomic_DNA"/>
</dbReference>
<dbReference type="Gene3D" id="3.40.190.170">
    <property type="entry name" value="Bacterial extracellular solute-binding protein, family 7"/>
    <property type="match status" value="1"/>
</dbReference>
<dbReference type="InterPro" id="IPR018389">
    <property type="entry name" value="DctP_fam"/>
</dbReference>
<dbReference type="CDD" id="cd13666">
    <property type="entry name" value="PBP2_TRAP_DctP_like_1"/>
    <property type="match status" value="1"/>
</dbReference>
<accession>A0ABR8NW48</accession>
<comment type="caution">
    <text evidence="3">The sequence shown here is derived from an EMBL/GenBank/DDBJ whole genome shotgun (WGS) entry which is preliminary data.</text>
</comment>
<dbReference type="Pfam" id="PF03480">
    <property type="entry name" value="DctP"/>
    <property type="match status" value="1"/>
</dbReference>
<evidence type="ECO:0000313" key="3">
    <source>
        <dbReference type="EMBL" id="MBD5770276.1"/>
    </source>
</evidence>
<dbReference type="NCBIfam" id="NF037995">
    <property type="entry name" value="TRAP_S1"/>
    <property type="match status" value="1"/>
</dbReference>
<evidence type="ECO:0000256" key="2">
    <source>
        <dbReference type="SAM" id="SignalP"/>
    </source>
</evidence>
<sequence>MKITIKKLLQKKAIVITMASLIALPAVATETIKAVVIDGYPAKAMWVDEFSNFFIPQVNERLAKTNNYKIDWQESYGGTIVKPKGVLDGIKLGLGDIGIVTTVFHNSKLPSQSLAAVTPFVSVDARVVAKAMDEITKEFPTMEKEFSKQKQVYLATGVVLNTYQIFSKERIESIKDLEGGKVAGAGIILRYLDGINNAAGVRGGLTDFYNMLSTGLVDHAMLWPEAAKTFKIAEVAPFMLKADLGAVNSKTVTANSRFWKKLPDEVKQVIQEVAVEYRDHIAEIAMDRAQESLDAYIAAGGTVVTMSQEARKEWADSMPNLAAEWAAGLDKKGEPGTEMLRAYMGKLTAAGFTPARDWAAGLK</sequence>
<keyword evidence="4" id="KW-1185">Reference proteome</keyword>
<evidence type="ECO:0000256" key="1">
    <source>
        <dbReference type="ARBA" id="ARBA00022729"/>
    </source>
</evidence>
<proteinExistence type="predicted"/>
<feature type="chain" id="PRO_5046974112" evidence="2">
    <location>
        <begin position="29"/>
        <end position="363"/>
    </location>
</feature>
<dbReference type="Proteomes" id="UP000604161">
    <property type="component" value="Unassembled WGS sequence"/>
</dbReference>
<dbReference type="InterPro" id="IPR038404">
    <property type="entry name" value="TRAP_DctP_sf"/>
</dbReference>
<organism evidence="3 4">
    <name type="scientific">Marinomonas colpomeniae</name>
    <dbReference type="NCBI Taxonomy" id="2774408"/>
    <lineage>
        <taxon>Bacteria</taxon>
        <taxon>Pseudomonadati</taxon>
        <taxon>Pseudomonadota</taxon>
        <taxon>Gammaproteobacteria</taxon>
        <taxon>Oceanospirillales</taxon>
        <taxon>Oceanospirillaceae</taxon>
        <taxon>Marinomonas</taxon>
    </lineage>
</organism>
<evidence type="ECO:0000313" key="4">
    <source>
        <dbReference type="Proteomes" id="UP000604161"/>
    </source>
</evidence>
<protein>
    <submittedName>
        <fullName evidence="3">C4-dicarboxylate TRAP transporter substrate-binding protein</fullName>
    </submittedName>
</protein>
<feature type="signal peptide" evidence="2">
    <location>
        <begin position="1"/>
        <end position="28"/>
    </location>
</feature>
<name>A0ABR8NW48_9GAMM</name>